<sequence>MCFRSPLVHSTCQCDSWCDRHSFLSEFWLNPSEPQRQGMQKSVSNSAHIPTVELKKKKSLALTQTTALLKALICRLESLVSAL</sequence>
<gene>
    <name evidence="1" type="ORF">CEXT_494531</name>
</gene>
<comment type="caution">
    <text evidence="1">The sequence shown here is derived from an EMBL/GenBank/DDBJ whole genome shotgun (WGS) entry which is preliminary data.</text>
</comment>
<evidence type="ECO:0000313" key="2">
    <source>
        <dbReference type="Proteomes" id="UP001054945"/>
    </source>
</evidence>
<dbReference type="AlphaFoldDB" id="A0AAV4M809"/>
<proteinExistence type="predicted"/>
<organism evidence="1 2">
    <name type="scientific">Caerostris extrusa</name>
    <name type="common">Bark spider</name>
    <name type="synonym">Caerostris bankana</name>
    <dbReference type="NCBI Taxonomy" id="172846"/>
    <lineage>
        <taxon>Eukaryota</taxon>
        <taxon>Metazoa</taxon>
        <taxon>Ecdysozoa</taxon>
        <taxon>Arthropoda</taxon>
        <taxon>Chelicerata</taxon>
        <taxon>Arachnida</taxon>
        <taxon>Araneae</taxon>
        <taxon>Araneomorphae</taxon>
        <taxon>Entelegynae</taxon>
        <taxon>Araneoidea</taxon>
        <taxon>Araneidae</taxon>
        <taxon>Caerostris</taxon>
    </lineage>
</organism>
<name>A0AAV4M809_CAEEX</name>
<protein>
    <submittedName>
        <fullName evidence="1">Uncharacterized protein</fullName>
    </submittedName>
</protein>
<accession>A0AAV4M809</accession>
<dbReference type="Proteomes" id="UP001054945">
    <property type="component" value="Unassembled WGS sequence"/>
</dbReference>
<dbReference type="EMBL" id="BPLR01019495">
    <property type="protein sequence ID" value="GIX68499.1"/>
    <property type="molecule type" value="Genomic_DNA"/>
</dbReference>
<keyword evidence="2" id="KW-1185">Reference proteome</keyword>
<reference evidence="1 2" key="1">
    <citation type="submission" date="2021-06" db="EMBL/GenBank/DDBJ databases">
        <title>Caerostris extrusa draft genome.</title>
        <authorList>
            <person name="Kono N."/>
            <person name="Arakawa K."/>
        </authorList>
    </citation>
    <scope>NUCLEOTIDE SEQUENCE [LARGE SCALE GENOMIC DNA]</scope>
</reference>
<evidence type="ECO:0000313" key="1">
    <source>
        <dbReference type="EMBL" id="GIX68499.1"/>
    </source>
</evidence>